<evidence type="ECO:0000256" key="3">
    <source>
        <dbReference type="ARBA" id="ARBA00023082"/>
    </source>
</evidence>
<dbReference type="GO" id="GO:0006352">
    <property type="term" value="P:DNA-templated transcription initiation"/>
    <property type="evidence" value="ECO:0007669"/>
    <property type="project" value="InterPro"/>
</dbReference>
<organism evidence="7 8">
    <name type="scientific">Methylobrevis albus</name>
    <dbReference type="NCBI Taxonomy" id="2793297"/>
    <lineage>
        <taxon>Bacteria</taxon>
        <taxon>Pseudomonadati</taxon>
        <taxon>Pseudomonadota</taxon>
        <taxon>Alphaproteobacteria</taxon>
        <taxon>Hyphomicrobiales</taxon>
        <taxon>Pleomorphomonadaceae</taxon>
        <taxon>Methylobrevis</taxon>
    </lineage>
</organism>
<dbReference type="InterPro" id="IPR013249">
    <property type="entry name" value="RNA_pol_sigma70_r4_t2"/>
</dbReference>
<name>A0A931I0L7_9HYPH</name>
<dbReference type="InterPro" id="IPR036388">
    <property type="entry name" value="WH-like_DNA-bd_sf"/>
</dbReference>
<dbReference type="Pfam" id="PF04542">
    <property type="entry name" value="Sigma70_r2"/>
    <property type="match status" value="1"/>
</dbReference>
<dbReference type="GO" id="GO:0003677">
    <property type="term" value="F:DNA binding"/>
    <property type="evidence" value="ECO:0007669"/>
    <property type="project" value="InterPro"/>
</dbReference>
<evidence type="ECO:0000313" key="7">
    <source>
        <dbReference type="EMBL" id="MBH0237061.1"/>
    </source>
</evidence>
<dbReference type="AlphaFoldDB" id="A0A931I0L7"/>
<dbReference type="CDD" id="cd06171">
    <property type="entry name" value="Sigma70_r4"/>
    <property type="match status" value="1"/>
</dbReference>
<dbReference type="SUPFAM" id="SSF88946">
    <property type="entry name" value="Sigma2 domain of RNA polymerase sigma factors"/>
    <property type="match status" value="1"/>
</dbReference>
<keyword evidence="8" id="KW-1185">Reference proteome</keyword>
<accession>A0A931I0L7</accession>
<dbReference type="PANTHER" id="PTHR43133">
    <property type="entry name" value="RNA POLYMERASE ECF-TYPE SIGMA FACTO"/>
    <property type="match status" value="1"/>
</dbReference>
<dbReference type="InterPro" id="IPR014284">
    <property type="entry name" value="RNA_pol_sigma-70_dom"/>
</dbReference>
<dbReference type="Pfam" id="PF08281">
    <property type="entry name" value="Sigma70_r4_2"/>
    <property type="match status" value="1"/>
</dbReference>
<dbReference type="InterPro" id="IPR013324">
    <property type="entry name" value="RNA_pol_sigma_r3/r4-like"/>
</dbReference>
<dbReference type="NCBIfam" id="TIGR02937">
    <property type="entry name" value="sigma70-ECF"/>
    <property type="match status" value="1"/>
</dbReference>
<keyword evidence="4" id="KW-0804">Transcription</keyword>
<reference evidence="7" key="1">
    <citation type="submission" date="2020-12" db="EMBL/GenBank/DDBJ databases">
        <title>Methylobrevis albus sp. nov., isolated from fresh water lack sediment.</title>
        <authorList>
            <person name="Zou Q."/>
        </authorList>
    </citation>
    <scope>NUCLEOTIDE SEQUENCE</scope>
    <source>
        <strain evidence="7">L22</strain>
    </source>
</reference>
<dbReference type="Gene3D" id="1.10.10.10">
    <property type="entry name" value="Winged helix-like DNA-binding domain superfamily/Winged helix DNA-binding domain"/>
    <property type="match status" value="1"/>
</dbReference>
<dbReference type="Proteomes" id="UP000631694">
    <property type="component" value="Unassembled WGS sequence"/>
</dbReference>
<evidence type="ECO:0000256" key="4">
    <source>
        <dbReference type="ARBA" id="ARBA00023163"/>
    </source>
</evidence>
<sequence length="167" mass="18765">MASDIGPRLVDLLPRLRRFAIALCRSRETADDLVQDACARALAAEEPMTADMNVEAWMFRILRNLWYDRLRRSKVRGEEIEIGDRDDLPGLAAEPEAERRLVLQRVALAIDALPDEQREIVLLVCVEETSYRDAAEVLGLPLGTVMSRLARARRKLAEATGLDPADL</sequence>
<dbReference type="RefSeq" id="WP_197310137.1">
    <property type="nucleotide sequence ID" value="NZ_JADZLT010000040.1"/>
</dbReference>
<protein>
    <submittedName>
        <fullName evidence="7">RNA polymerase sigma factor</fullName>
    </submittedName>
</protein>
<evidence type="ECO:0000259" key="5">
    <source>
        <dbReference type="Pfam" id="PF04542"/>
    </source>
</evidence>
<keyword evidence="2" id="KW-0805">Transcription regulation</keyword>
<gene>
    <name evidence="7" type="ORF">I5731_04440</name>
</gene>
<feature type="domain" description="RNA polymerase sigma-70 region 2" evidence="5">
    <location>
        <begin position="12"/>
        <end position="74"/>
    </location>
</feature>
<proteinExistence type="inferred from homology"/>
<evidence type="ECO:0000313" key="8">
    <source>
        <dbReference type="Proteomes" id="UP000631694"/>
    </source>
</evidence>
<keyword evidence="3" id="KW-0731">Sigma factor</keyword>
<evidence type="ECO:0000256" key="2">
    <source>
        <dbReference type="ARBA" id="ARBA00023015"/>
    </source>
</evidence>
<dbReference type="InterPro" id="IPR007627">
    <property type="entry name" value="RNA_pol_sigma70_r2"/>
</dbReference>
<dbReference type="GO" id="GO:0016987">
    <property type="term" value="F:sigma factor activity"/>
    <property type="evidence" value="ECO:0007669"/>
    <property type="project" value="UniProtKB-KW"/>
</dbReference>
<dbReference type="SUPFAM" id="SSF88659">
    <property type="entry name" value="Sigma3 and sigma4 domains of RNA polymerase sigma factors"/>
    <property type="match status" value="1"/>
</dbReference>
<dbReference type="Gene3D" id="1.10.1740.10">
    <property type="match status" value="1"/>
</dbReference>
<dbReference type="EMBL" id="JADZLT010000040">
    <property type="protein sequence ID" value="MBH0237061.1"/>
    <property type="molecule type" value="Genomic_DNA"/>
</dbReference>
<comment type="caution">
    <text evidence="7">The sequence shown here is derived from an EMBL/GenBank/DDBJ whole genome shotgun (WGS) entry which is preliminary data.</text>
</comment>
<dbReference type="PANTHER" id="PTHR43133:SF25">
    <property type="entry name" value="RNA POLYMERASE SIGMA FACTOR RFAY-RELATED"/>
    <property type="match status" value="1"/>
</dbReference>
<evidence type="ECO:0000256" key="1">
    <source>
        <dbReference type="ARBA" id="ARBA00010641"/>
    </source>
</evidence>
<dbReference type="InterPro" id="IPR013325">
    <property type="entry name" value="RNA_pol_sigma_r2"/>
</dbReference>
<comment type="similarity">
    <text evidence="1">Belongs to the sigma-70 factor family. ECF subfamily.</text>
</comment>
<dbReference type="InterPro" id="IPR039425">
    <property type="entry name" value="RNA_pol_sigma-70-like"/>
</dbReference>
<evidence type="ECO:0000259" key="6">
    <source>
        <dbReference type="Pfam" id="PF08281"/>
    </source>
</evidence>
<feature type="domain" description="RNA polymerase sigma factor 70 region 4 type 2" evidence="6">
    <location>
        <begin position="104"/>
        <end position="156"/>
    </location>
</feature>